<dbReference type="RefSeq" id="WP_260592714.1">
    <property type="nucleotide sequence ID" value="NZ_CP104003.1"/>
</dbReference>
<evidence type="ECO:0000313" key="4">
    <source>
        <dbReference type="Proteomes" id="UP001057580"/>
    </source>
</evidence>
<reference evidence="3" key="1">
    <citation type="submission" date="2022-09" db="EMBL/GenBank/DDBJ databases">
        <title>Diverse halophilic archaea isolated from saline environments.</title>
        <authorList>
            <person name="Cui H.-L."/>
        </authorList>
    </citation>
    <scope>NUCLEOTIDE SEQUENCE</scope>
    <source>
        <strain evidence="3">ZS-35-S2</strain>
    </source>
</reference>
<dbReference type="Proteomes" id="UP001057580">
    <property type="component" value="Chromosome"/>
</dbReference>
<dbReference type="PANTHER" id="PTHR12126">
    <property type="entry name" value="NADH-UBIQUINONE OXIDOREDUCTASE 39 KDA SUBUNIT-RELATED"/>
    <property type="match status" value="1"/>
</dbReference>
<feature type="domain" description="NAD(P)-binding" evidence="2">
    <location>
        <begin position="7"/>
        <end position="149"/>
    </location>
</feature>
<dbReference type="SUPFAM" id="SSF51735">
    <property type="entry name" value="NAD(P)-binding Rossmann-fold domains"/>
    <property type="match status" value="1"/>
</dbReference>
<dbReference type="GO" id="GO:0044877">
    <property type="term" value="F:protein-containing complex binding"/>
    <property type="evidence" value="ECO:0007669"/>
    <property type="project" value="TreeGrafter"/>
</dbReference>
<protein>
    <submittedName>
        <fullName evidence="3">NAD(P)H-binding protein</fullName>
    </submittedName>
</protein>
<evidence type="ECO:0000256" key="1">
    <source>
        <dbReference type="SAM" id="MobiDB-lite"/>
    </source>
</evidence>
<keyword evidence="4" id="KW-1185">Reference proteome</keyword>
<dbReference type="InterPro" id="IPR036291">
    <property type="entry name" value="NAD(P)-bd_dom_sf"/>
</dbReference>
<dbReference type="Gene3D" id="3.40.50.720">
    <property type="entry name" value="NAD(P)-binding Rossmann-like Domain"/>
    <property type="match status" value="1"/>
</dbReference>
<dbReference type="PANTHER" id="PTHR12126:SF11">
    <property type="entry name" value="NADH DEHYDROGENASE [UBIQUINONE] 1 ALPHA SUBCOMPLEX SUBUNIT 9, MITOCHONDRIAL"/>
    <property type="match status" value="1"/>
</dbReference>
<dbReference type="EMBL" id="CP104003">
    <property type="protein sequence ID" value="UWM53720.1"/>
    <property type="molecule type" value="Genomic_DNA"/>
</dbReference>
<dbReference type="InterPro" id="IPR016040">
    <property type="entry name" value="NAD(P)-bd_dom"/>
</dbReference>
<dbReference type="AlphaFoldDB" id="A0A9E7R117"/>
<evidence type="ECO:0000259" key="2">
    <source>
        <dbReference type="Pfam" id="PF13460"/>
    </source>
</evidence>
<dbReference type="Pfam" id="PF13460">
    <property type="entry name" value="NAD_binding_10"/>
    <property type="match status" value="1"/>
</dbReference>
<feature type="region of interest" description="Disordered" evidence="1">
    <location>
        <begin position="293"/>
        <end position="347"/>
    </location>
</feature>
<dbReference type="InterPro" id="IPR051207">
    <property type="entry name" value="ComplexI_NDUFA9_subunit"/>
</dbReference>
<proteinExistence type="predicted"/>
<organism evidence="3 4">
    <name type="scientific">Salinirubellus salinus</name>
    <dbReference type="NCBI Taxonomy" id="1364945"/>
    <lineage>
        <taxon>Archaea</taxon>
        <taxon>Methanobacteriati</taxon>
        <taxon>Methanobacteriota</taxon>
        <taxon>Stenosarchaea group</taxon>
        <taxon>Halobacteria</taxon>
        <taxon>Halobacteriales</taxon>
        <taxon>Natronomonadaceae</taxon>
        <taxon>Salinirubellus</taxon>
    </lineage>
</organism>
<evidence type="ECO:0000313" key="3">
    <source>
        <dbReference type="EMBL" id="UWM53720.1"/>
    </source>
</evidence>
<gene>
    <name evidence="3" type="ORF">N0B31_16475</name>
</gene>
<accession>A0A9E7R117</accession>
<dbReference type="GeneID" id="74944051"/>
<sequence>MRVLVTGATGFVGGRLVPTLLEAGHEVVTLVRDPEGYDAPDGVEVQTGDLLEHGSFEAALEAIDVVYYLVHSMRAGEDYAERDRRAAHNFARAAEDAGVDRVIYLGGLGEERDHLSEHLRSRREVEYILSNAAFDFTALRAAIVVGDGSASFRMVEQMARKLPVMVAPKWVRTPVQPIAIDDVLQYLVGVLDVPETRGETYEIGGPDVLTYEDVIRRTARLLTGSEPFILPVPVLSPRLSSYWLGFVTDVPRSVAIPLVLGLKNPVVVSDHRMEELVTFERTPFDEAVREALGDRVRTGEPGDEDEPARVPLDEDEPASEGGEEATGSGGESAADSESASSERPELG</sequence>
<feature type="compositionally biased region" description="Acidic residues" evidence="1">
    <location>
        <begin position="313"/>
        <end position="323"/>
    </location>
</feature>
<dbReference type="KEGG" id="ssai:N0B31_16475"/>
<name>A0A9E7R117_9EURY</name>